<evidence type="ECO:0000313" key="4">
    <source>
        <dbReference type="Proteomes" id="UP000006772"/>
    </source>
</evidence>
<accession>A0AAI9N4R4</accession>
<keyword evidence="1" id="KW-0880">Kelch repeat</keyword>
<evidence type="ECO:0000313" key="3">
    <source>
        <dbReference type="EMBL" id="EOA05735.1"/>
    </source>
</evidence>
<dbReference type="Proteomes" id="UP000006772">
    <property type="component" value="Unassembled WGS sequence"/>
</dbReference>
<dbReference type="InterPro" id="IPR015915">
    <property type="entry name" value="Kelch-typ_b-propeller"/>
</dbReference>
<protein>
    <submittedName>
        <fullName evidence="3">Sialic acid-induced transmembrane protein YjhT(NanM)</fullName>
    </submittedName>
</protein>
<proteinExistence type="predicted"/>
<keyword evidence="3" id="KW-0812">Transmembrane</keyword>
<dbReference type="InterPro" id="IPR019936">
    <property type="entry name" value="NanM_proteobact"/>
</dbReference>
<dbReference type="Gene3D" id="2.120.10.80">
    <property type="entry name" value="Kelch-type beta propeller"/>
    <property type="match status" value="1"/>
</dbReference>
<organism evidence="3 4">
    <name type="scientific">Herbaspirillum frisingense GSF30</name>
    <dbReference type="NCBI Taxonomy" id="864073"/>
    <lineage>
        <taxon>Bacteria</taxon>
        <taxon>Pseudomonadati</taxon>
        <taxon>Pseudomonadota</taxon>
        <taxon>Betaproteobacteria</taxon>
        <taxon>Burkholderiales</taxon>
        <taxon>Oxalobacteraceae</taxon>
        <taxon>Herbaspirillum</taxon>
    </lineage>
</organism>
<keyword evidence="3" id="KW-0472">Membrane</keyword>
<dbReference type="AlphaFoldDB" id="A0AAI9N4R4"/>
<dbReference type="SUPFAM" id="SSF117281">
    <property type="entry name" value="Kelch motif"/>
    <property type="match status" value="1"/>
</dbReference>
<comment type="caution">
    <text evidence="3">The sequence shown here is derived from an EMBL/GenBank/DDBJ whole genome shotgun (WGS) entry which is preliminary data.</text>
</comment>
<dbReference type="NCBIfam" id="TIGR03547">
    <property type="entry name" value="muta_rot_YjhT"/>
    <property type="match status" value="1"/>
</dbReference>
<evidence type="ECO:0000256" key="2">
    <source>
        <dbReference type="ARBA" id="ARBA00022737"/>
    </source>
</evidence>
<reference evidence="3 4" key="1">
    <citation type="journal article" date="2013" name="Front. Microbiol.">
        <title>The genome of the endophytic bacterium H. frisingense GSF30(T) identifies diverse strategies in the Herbaspirillum genus to interact with plants.</title>
        <authorList>
            <person name="Straub D."/>
            <person name="Rothballer M."/>
            <person name="Hartmann A."/>
            <person name="Ludewig U."/>
        </authorList>
    </citation>
    <scope>NUCLEOTIDE SEQUENCE [LARGE SCALE GENOMIC DNA]</scope>
    <source>
        <strain evidence="3 4">GSF30</strain>
    </source>
</reference>
<dbReference type="RefSeq" id="WP_006462487.1">
    <property type="nucleotide sequence ID" value="NZ_AEEC02000006.1"/>
</dbReference>
<evidence type="ECO:0000256" key="1">
    <source>
        <dbReference type="ARBA" id="ARBA00022441"/>
    </source>
</evidence>
<dbReference type="PANTHER" id="PTHR23244">
    <property type="entry name" value="KELCH REPEAT DOMAIN"/>
    <property type="match status" value="1"/>
</dbReference>
<dbReference type="PANTHER" id="PTHR23244:SF471">
    <property type="entry name" value="GUANINE NUCLEOTIDE-BINDING PROTEIN SUBUNIT BETA 1-RELATED"/>
    <property type="match status" value="1"/>
</dbReference>
<dbReference type="Pfam" id="PF24996">
    <property type="entry name" value="NANM"/>
    <property type="match status" value="1"/>
</dbReference>
<dbReference type="InterPro" id="IPR056734">
    <property type="entry name" value="NANM"/>
</dbReference>
<keyword evidence="2" id="KW-0677">Repeat</keyword>
<gene>
    <name evidence="3" type="ORF">HFRIS_006568</name>
</gene>
<name>A0AAI9N4R4_9BURK</name>
<dbReference type="EMBL" id="AEEC02000006">
    <property type="protein sequence ID" value="EOA05735.1"/>
    <property type="molecule type" value="Genomic_DNA"/>
</dbReference>
<sequence>MPTQPPPRLHQIITTHLPALPGECVDGGGARVGQTIYAGLGSAGHRWYCLDLSLPGHHWERCADFPGPPPRCAVVIAAGDAVYVFGGFGKASPAAVTTQFDTAYRYLHASDRWEQLNTVLPVGLSGAAAIAVNASTLLFFGGYHREQFDAFHRDLETAEERDREDITVRYMSRPIARFNWNAETWALNLLTMTWHSMGTQPHHGHCKAAVVRDGANFYLLGGEVKPGLNASTIKHGRLGPAGVQWQASHAVPVNDGFGGCFGGRIGNMTVVAGGTHFAGAWERYARGDYFAHEGLRRKWLGNIFVLQDRQWNYLDSLPCPRANGISIEVGDGLVLIGGDGDEGRPCLDTLWLRDRLIMR</sequence>